<protein>
    <recommendedName>
        <fullName evidence="4">Reverse transcriptase domain-containing protein</fullName>
    </recommendedName>
</protein>
<keyword evidence="1" id="KW-0472">Membrane</keyword>
<accession>A0A9P6X6Y9</accession>
<keyword evidence="1" id="KW-1133">Transmembrane helix</keyword>
<dbReference type="OrthoDB" id="2287314at2759"/>
<dbReference type="AlphaFoldDB" id="A0A9P6X6Y9"/>
<feature type="transmembrane region" description="Helical" evidence="1">
    <location>
        <begin position="367"/>
        <end position="385"/>
    </location>
</feature>
<name>A0A9P6X6Y9_RHIOR</name>
<dbReference type="Proteomes" id="UP000716291">
    <property type="component" value="Unassembled WGS sequence"/>
</dbReference>
<evidence type="ECO:0000313" key="3">
    <source>
        <dbReference type="Proteomes" id="UP000716291"/>
    </source>
</evidence>
<evidence type="ECO:0000313" key="2">
    <source>
        <dbReference type="EMBL" id="KAG1306714.1"/>
    </source>
</evidence>
<keyword evidence="1" id="KW-0812">Transmembrane</keyword>
<organism evidence="2 3">
    <name type="scientific">Rhizopus oryzae</name>
    <name type="common">Mucormycosis agent</name>
    <name type="synonym">Rhizopus arrhizus var. delemar</name>
    <dbReference type="NCBI Taxonomy" id="64495"/>
    <lineage>
        <taxon>Eukaryota</taxon>
        <taxon>Fungi</taxon>
        <taxon>Fungi incertae sedis</taxon>
        <taxon>Mucoromycota</taxon>
        <taxon>Mucoromycotina</taxon>
        <taxon>Mucoromycetes</taxon>
        <taxon>Mucorales</taxon>
        <taxon>Mucorineae</taxon>
        <taxon>Rhizopodaceae</taxon>
        <taxon>Rhizopus</taxon>
    </lineage>
</organism>
<gene>
    <name evidence="2" type="ORF">G6F64_007378</name>
</gene>
<evidence type="ECO:0008006" key="4">
    <source>
        <dbReference type="Google" id="ProtNLM"/>
    </source>
</evidence>
<comment type="caution">
    <text evidence="2">The sequence shown here is derived from an EMBL/GenBank/DDBJ whole genome shotgun (WGS) entry which is preliminary data.</text>
</comment>
<proteinExistence type="predicted"/>
<keyword evidence="3" id="KW-1185">Reference proteome</keyword>
<reference evidence="2" key="1">
    <citation type="journal article" date="2020" name="Microb. Genom.">
        <title>Genetic diversity of clinical and environmental Mucorales isolates obtained from an investigation of mucormycosis cases among solid organ transplant recipients.</title>
        <authorList>
            <person name="Nguyen M.H."/>
            <person name="Kaul D."/>
            <person name="Muto C."/>
            <person name="Cheng S.J."/>
            <person name="Richter R.A."/>
            <person name="Bruno V.M."/>
            <person name="Liu G."/>
            <person name="Beyhan S."/>
            <person name="Sundermann A.J."/>
            <person name="Mounaud S."/>
            <person name="Pasculle A.W."/>
            <person name="Nierman W.C."/>
            <person name="Driscoll E."/>
            <person name="Cumbie R."/>
            <person name="Clancy C.J."/>
            <person name="Dupont C.L."/>
        </authorList>
    </citation>
    <scope>NUCLEOTIDE SEQUENCE</scope>
    <source>
        <strain evidence="2">GL11</strain>
    </source>
</reference>
<dbReference type="EMBL" id="JAANQT010001079">
    <property type="protein sequence ID" value="KAG1306714.1"/>
    <property type="molecule type" value="Genomic_DNA"/>
</dbReference>
<sequence>MLSSQLSGFRFLPDSSEKVRVSTMERPILRSLTYADDILVFLSSPSELPTLFSIISIFKHQLKRFFEDLIEHYQQLELILSQRNFSILGRGLVANSLILNRIWRAIRVLSPPQTFFSQVRSIAIKFLAWKSFPPVKFSICQRPKKEVGLAVLDPAVQHTTLQLRWLHPLLSPSIYPERSTNFALSILRYCIKELSQSPHHLLPFVFPERRSSSMRTLGYLPSLLKTFDKLGVQINWDSFNRGVFEELPLIRVCSSIDTTINFNSYANLVFSVAGRPPETDSQLILFQRSNPVFNSLLLPELYDGTFLDSITNKWFHFLYLDPLDSLPDDYPLFPTDCGQPSGKLLFLIKLGTYFGGYITTSCLPNHVFIGSFLLISLILRVFFVARMMKMTNTFFGLARPNNQFGPP</sequence>
<evidence type="ECO:0000256" key="1">
    <source>
        <dbReference type="SAM" id="Phobius"/>
    </source>
</evidence>